<dbReference type="Proteomes" id="UP000280344">
    <property type="component" value="Chromosome"/>
</dbReference>
<evidence type="ECO:0000313" key="3">
    <source>
        <dbReference type="Proteomes" id="UP000280344"/>
    </source>
</evidence>
<keyword evidence="1" id="KW-0472">Membrane</keyword>
<protein>
    <submittedName>
        <fullName evidence="2">Uncharacterized protein</fullName>
    </submittedName>
</protein>
<sequence>MDDTELTVSQLGIIQSLNHQHHRSHAQRDFAPSIHWTSIIVAVIVAIAVFIAWKSIPSTIDTPAQDR</sequence>
<accession>A0A3S9PVW5</accession>
<dbReference type="EMBL" id="CP034593">
    <property type="protein sequence ID" value="AZQ76474.1"/>
    <property type="molecule type" value="Genomic_DNA"/>
</dbReference>
<feature type="transmembrane region" description="Helical" evidence="1">
    <location>
        <begin position="34"/>
        <end position="53"/>
    </location>
</feature>
<evidence type="ECO:0000256" key="1">
    <source>
        <dbReference type="SAM" id="Phobius"/>
    </source>
</evidence>
<keyword evidence="1" id="KW-0812">Transmembrane</keyword>
<dbReference type="RefSeq" id="WP_126703282.1">
    <property type="nucleotide sequence ID" value="NZ_CP034593.1"/>
</dbReference>
<gene>
    <name evidence="2" type="ORF">EJ997_03085</name>
</gene>
<proteinExistence type="predicted"/>
<organism evidence="2 3">
    <name type="scientific">Flaviflexus ciconiae</name>
    <dbReference type="NCBI Taxonomy" id="2496867"/>
    <lineage>
        <taxon>Bacteria</taxon>
        <taxon>Bacillati</taxon>
        <taxon>Actinomycetota</taxon>
        <taxon>Actinomycetes</taxon>
        <taxon>Actinomycetales</taxon>
        <taxon>Actinomycetaceae</taxon>
        <taxon>Flaviflexus</taxon>
    </lineage>
</organism>
<reference evidence="2 3" key="1">
    <citation type="submission" date="2018-12" db="EMBL/GenBank/DDBJ databases">
        <title>Complete genome sequence of Flaviflexus sp. H23T48.</title>
        <authorList>
            <person name="Bae J.-W."/>
            <person name="Lee J.-Y."/>
        </authorList>
    </citation>
    <scope>NUCLEOTIDE SEQUENCE [LARGE SCALE GENOMIC DNA]</scope>
    <source>
        <strain evidence="2 3">H23T48</strain>
    </source>
</reference>
<keyword evidence="3" id="KW-1185">Reference proteome</keyword>
<dbReference type="KEGG" id="flh:EJ997_03085"/>
<keyword evidence="1" id="KW-1133">Transmembrane helix</keyword>
<evidence type="ECO:0000313" key="2">
    <source>
        <dbReference type="EMBL" id="AZQ76474.1"/>
    </source>
</evidence>
<name>A0A3S9PVW5_9ACTO</name>
<dbReference type="AlphaFoldDB" id="A0A3S9PVW5"/>